<dbReference type="Gene3D" id="3.90.226.10">
    <property type="entry name" value="2-enoyl-CoA Hydratase, Chain A, domain 1"/>
    <property type="match status" value="2"/>
</dbReference>
<feature type="domain" description="CoA carboxyltransferase C-terminal" evidence="2">
    <location>
        <begin position="258"/>
        <end position="505"/>
    </location>
</feature>
<dbReference type="PROSITE" id="PS50989">
    <property type="entry name" value="COA_CT_CTER"/>
    <property type="match status" value="1"/>
</dbReference>
<dbReference type="SUPFAM" id="SSF52096">
    <property type="entry name" value="ClpP/crotonase"/>
    <property type="match status" value="2"/>
</dbReference>
<dbReference type="Proteomes" id="UP001501676">
    <property type="component" value="Unassembled WGS sequence"/>
</dbReference>
<dbReference type="PANTHER" id="PTHR43842">
    <property type="entry name" value="PROPIONYL-COA CARBOXYLASE BETA CHAIN"/>
    <property type="match status" value="1"/>
</dbReference>
<proteinExistence type="predicted"/>
<dbReference type="EMBL" id="BAAAYN010000038">
    <property type="protein sequence ID" value="GAA3392680.1"/>
    <property type="molecule type" value="Genomic_DNA"/>
</dbReference>
<evidence type="ECO:0000313" key="4">
    <source>
        <dbReference type="Proteomes" id="UP001501676"/>
    </source>
</evidence>
<evidence type="ECO:0000259" key="2">
    <source>
        <dbReference type="PROSITE" id="PS50989"/>
    </source>
</evidence>
<dbReference type="InterPro" id="IPR051047">
    <property type="entry name" value="AccD/PCCB"/>
</dbReference>
<gene>
    <name evidence="3" type="ORF">GCM10020369_55340</name>
</gene>
<dbReference type="PROSITE" id="PS50980">
    <property type="entry name" value="COA_CT_NTER"/>
    <property type="match status" value="1"/>
</dbReference>
<accession>A0ABP6T663</accession>
<name>A0ABP6T663_9ACTN</name>
<dbReference type="InterPro" id="IPR034733">
    <property type="entry name" value="AcCoA_carboxyl_beta"/>
</dbReference>
<dbReference type="Pfam" id="PF01039">
    <property type="entry name" value="Carboxyl_trans"/>
    <property type="match status" value="1"/>
</dbReference>
<protein>
    <submittedName>
        <fullName evidence="3">Carboxyl transferase domain-containing protein</fullName>
    </submittedName>
</protein>
<dbReference type="RefSeq" id="WP_345731155.1">
    <property type="nucleotide sequence ID" value="NZ_BAAAYN010000038.1"/>
</dbReference>
<dbReference type="GO" id="GO:0016740">
    <property type="term" value="F:transferase activity"/>
    <property type="evidence" value="ECO:0007669"/>
    <property type="project" value="UniProtKB-KW"/>
</dbReference>
<organism evidence="3 4">
    <name type="scientific">Cryptosporangium minutisporangium</name>
    <dbReference type="NCBI Taxonomy" id="113569"/>
    <lineage>
        <taxon>Bacteria</taxon>
        <taxon>Bacillati</taxon>
        <taxon>Actinomycetota</taxon>
        <taxon>Actinomycetes</taxon>
        <taxon>Cryptosporangiales</taxon>
        <taxon>Cryptosporangiaceae</taxon>
        <taxon>Cryptosporangium</taxon>
    </lineage>
</organism>
<evidence type="ECO:0000259" key="1">
    <source>
        <dbReference type="PROSITE" id="PS50980"/>
    </source>
</evidence>
<reference evidence="4" key="1">
    <citation type="journal article" date="2019" name="Int. J. Syst. Evol. Microbiol.">
        <title>The Global Catalogue of Microorganisms (GCM) 10K type strain sequencing project: providing services to taxonomists for standard genome sequencing and annotation.</title>
        <authorList>
            <consortium name="The Broad Institute Genomics Platform"/>
            <consortium name="The Broad Institute Genome Sequencing Center for Infectious Disease"/>
            <person name="Wu L."/>
            <person name="Ma J."/>
        </authorList>
    </citation>
    <scope>NUCLEOTIDE SEQUENCE [LARGE SCALE GENOMIC DNA]</scope>
    <source>
        <strain evidence="4">JCM 9458</strain>
    </source>
</reference>
<comment type="caution">
    <text evidence="3">The sequence shown here is derived from an EMBL/GenBank/DDBJ whole genome shotgun (WGS) entry which is preliminary data.</text>
</comment>
<evidence type="ECO:0000313" key="3">
    <source>
        <dbReference type="EMBL" id="GAA3392680.1"/>
    </source>
</evidence>
<dbReference type="PANTHER" id="PTHR43842:SF2">
    <property type="entry name" value="PROPIONYL-COA CARBOXYLASE BETA CHAIN, MITOCHONDRIAL"/>
    <property type="match status" value="1"/>
</dbReference>
<sequence>MDADGDDLHGWGPALEEIARRKAAALRMGGPARLARQTERGRLDARARLAALFDRGSFSELGVLMGATEDPPVNADGFVAGWGRIDGRPVLAGAEDVTVLGGSIGASSSDKRYRLCQLAGQERVPLVMLLEGAGHRVTETGRPGRRPGDLGAMVDLSGRVPLVCLVLGASAGHGALFAPLSDYVVMTDTASIFAAGPPLVRSATGEVISKEDLGGPDVAVATGGVVHDVVPDDAAAIARARGYLAHFPANAGQPPPVRSGTDVGRRRVDVLGVIPPDPRRPYRITPVLEEIVDDGELFVVQAGFGASIVTALAFLGGRSVAIVANDPSVRAGTIDRDAADKAAHFLQVAGAFGLPCLFLADNPGVLAGSGAERSGILRHAARFYAVQHRLRVPKLHVTLRKAFGFGSSVMAMNPFDGQTVTLAFPSITLGALPAASDASAIDDPDERARIAREQAAASLNGAASLAYDDVIDPRELRNALLAGLELADSRGGQPARGWTSEGILP</sequence>
<keyword evidence="4" id="KW-1185">Reference proteome</keyword>
<keyword evidence="3" id="KW-0808">Transferase</keyword>
<dbReference type="InterPro" id="IPR029045">
    <property type="entry name" value="ClpP/crotonase-like_dom_sf"/>
</dbReference>
<dbReference type="InterPro" id="IPR011763">
    <property type="entry name" value="COA_CT_C"/>
</dbReference>
<feature type="domain" description="CoA carboxyltransferase N-terminal" evidence="1">
    <location>
        <begin position="11"/>
        <end position="259"/>
    </location>
</feature>
<dbReference type="InterPro" id="IPR011762">
    <property type="entry name" value="COA_CT_N"/>
</dbReference>